<gene>
    <name evidence="13" type="ORF">SAMN02927928_2240</name>
</gene>
<dbReference type="Gene3D" id="3.20.20.300">
    <property type="entry name" value="Glycoside hydrolase, family 3, N-terminal domain"/>
    <property type="match status" value="1"/>
</dbReference>
<dbReference type="GO" id="GO:0008422">
    <property type="term" value="F:beta-glucosidase activity"/>
    <property type="evidence" value="ECO:0007669"/>
    <property type="project" value="UniProtKB-EC"/>
</dbReference>
<name>A0A1G4RXR1_9CAUL</name>
<evidence type="ECO:0000256" key="10">
    <source>
        <dbReference type="RuleBase" id="RU361161"/>
    </source>
</evidence>
<dbReference type="GO" id="GO:0009251">
    <property type="term" value="P:glucan catabolic process"/>
    <property type="evidence" value="ECO:0007669"/>
    <property type="project" value="TreeGrafter"/>
</dbReference>
<dbReference type="InterPro" id="IPR001764">
    <property type="entry name" value="Glyco_hydro_3_N"/>
</dbReference>
<dbReference type="Pfam" id="PF01915">
    <property type="entry name" value="Glyco_hydro_3_C"/>
    <property type="match status" value="1"/>
</dbReference>
<dbReference type="AlphaFoldDB" id="A0A1G4RXR1"/>
<dbReference type="PROSITE" id="PS51318">
    <property type="entry name" value="TAT"/>
    <property type="match status" value="1"/>
</dbReference>
<comment type="similarity">
    <text evidence="2 10">Belongs to the glycosyl hydrolase 3 family.</text>
</comment>
<dbReference type="InterPro" id="IPR002772">
    <property type="entry name" value="Glyco_hydro_3_C"/>
</dbReference>
<evidence type="ECO:0000313" key="14">
    <source>
        <dbReference type="Proteomes" id="UP000199150"/>
    </source>
</evidence>
<sequence>MSQSLSRRAFFKGAASTFAVAGAASAYLPAIAAPKDAFIEGLIARMSLEEKAGQLSLYSDSVRTEAAFFNPAIASQSKDQVLADIAAGRITGLFNGRGVALSRELQKVAVEKSPHGIPLIFAADIIHGMTTIFPIPMAEAASFDPELSRRTNRAAAVEATANAIHWTFSPAVDVVRDQRWGRSAEAAGEDTWLACRFAAARVQGFQGADLKAPDSMLACLKHFAAYGAVEAGMDYNTVEITEPTLRQTHLPSFKAGIDAGALTVMSAFNDIGGVPSTGNRKLLTDILRGEMGFKGFVVSDFTSEEELIAHGFAADGRDAAKKAILAGCDMSMQSGIYMKYLPDLVRSGEVPKTVLDEAVRRVLRIKKAIGLFDDPYKSMDAARERSDMRRPETIALAREAARRACVLLKNDNDVLPLKKSGQKVALIGPLASDQNQLNGYWVVFPDTKDSVTVEMAMRGVIGDNLTVVRGCDIDAPIAGGIDAAVKAAKAADVVVLCIGEGQEMSGEAQSRTEITVPDAQMALAEAVKATGKPVVVLLSHGRAIALEGAVRDADAILCTWFLGSEAGNGIADLLFGDYSPSGRLPCSFPLKSGQEPFYYNHRTTGRPQIGDDASYRARWRDAPFAPLYPFGHGLGYGKVHYGATQLSAETLPWSGKVTVSVELTNAGSRPLHEVAQLYIHDRVASITQPVRSLKGIRHIDLKAGETQTVSFELSHADLAFVGLDMKWQAEPGEFNIWIAPSSAAGIPAKLTLLKA</sequence>
<dbReference type="SUPFAM" id="SSF51445">
    <property type="entry name" value="(Trans)glycosidases"/>
    <property type="match status" value="1"/>
</dbReference>
<organism evidence="13 14">
    <name type="scientific">Asticcacaulis taihuensis</name>
    <dbReference type="NCBI Taxonomy" id="260084"/>
    <lineage>
        <taxon>Bacteria</taxon>
        <taxon>Pseudomonadati</taxon>
        <taxon>Pseudomonadota</taxon>
        <taxon>Alphaproteobacteria</taxon>
        <taxon>Caulobacterales</taxon>
        <taxon>Caulobacteraceae</taxon>
        <taxon>Asticcacaulis</taxon>
    </lineage>
</organism>
<dbReference type="Pfam" id="PF00933">
    <property type="entry name" value="Glyco_hydro_3"/>
    <property type="match status" value="1"/>
</dbReference>
<evidence type="ECO:0000256" key="6">
    <source>
        <dbReference type="ARBA" id="ARBA00023295"/>
    </source>
</evidence>
<accession>A0A1G4RXR1</accession>
<feature type="chain" id="PRO_5011706171" description="beta-glucosidase" evidence="11">
    <location>
        <begin position="33"/>
        <end position="755"/>
    </location>
</feature>
<keyword evidence="5 10" id="KW-0378">Hydrolase</keyword>
<evidence type="ECO:0000256" key="9">
    <source>
        <dbReference type="ARBA" id="ARBA00032594"/>
    </source>
</evidence>
<dbReference type="Gene3D" id="2.60.40.10">
    <property type="entry name" value="Immunoglobulins"/>
    <property type="match status" value="1"/>
</dbReference>
<dbReference type="Pfam" id="PF14310">
    <property type="entry name" value="Fn3-like"/>
    <property type="match status" value="1"/>
</dbReference>
<dbReference type="InterPro" id="IPR026891">
    <property type="entry name" value="Fn3-like"/>
</dbReference>
<dbReference type="PANTHER" id="PTHR30620:SF16">
    <property type="entry name" value="LYSOSOMAL BETA GLUCOSIDASE"/>
    <property type="match status" value="1"/>
</dbReference>
<dbReference type="InterPro" id="IPR036962">
    <property type="entry name" value="Glyco_hydro_3_N_sf"/>
</dbReference>
<dbReference type="InterPro" id="IPR036881">
    <property type="entry name" value="Glyco_hydro_3_C_sf"/>
</dbReference>
<keyword evidence="6 10" id="KW-0326">Glycosidase</keyword>
<evidence type="ECO:0000256" key="7">
    <source>
        <dbReference type="ARBA" id="ARBA00031448"/>
    </source>
</evidence>
<comment type="catalytic activity">
    <reaction evidence="1">
        <text>Hydrolysis of terminal, non-reducing beta-D-glucosyl residues with release of beta-D-glucose.</text>
        <dbReference type="EC" id="3.2.1.21"/>
    </reaction>
</comment>
<dbReference type="InterPro" id="IPR019800">
    <property type="entry name" value="Glyco_hydro_3_AS"/>
</dbReference>
<keyword evidence="4 11" id="KW-0732">Signal</keyword>
<evidence type="ECO:0000259" key="12">
    <source>
        <dbReference type="SMART" id="SM01217"/>
    </source>
</evidence>
<evidence type="ECO:0000313" key="13">
    <source>
        <dbReference type="EMBL" id="SCW61650.1"/>
    </source>
</evidence>
<dbReference type="EMBL" id="FMTS01000003">
    <property type="protein sequence ID" value="SCW61650.1"/>
    <property type="molecule type" value="Genomic_DNA"/>
</dbReference>
<protein>
    <recommendedName>
        <fullName evidence="3">beta-glucosidase</fullName>
        <ecNumber evidence="3">3.2.1.21</ecNumber>
    </recommendedName>
    <alternativeName>
        <fullName evidence="9">Beta-D-glucoside glucohydrolase</fullName>
    </alternativeName>
    <alternativeName>
        <fullName evidence="7">Cellobiase</fullName>
    </alternativeName>
    <alternativeName>
        <fullName evidence="8">Gentiobiase</fullName>
    </alternativeName>
</protein>
<dbReference type="SMART" id="SM01217">
    <property type="entry name" value="Fn3_like"/>
    <property type="match status" value="1"/>
</dbReference>
<dbReference type="InterPro" id="IPR051915">
    <property type="entry name" value="Cellulose_Degrad_GH3"/>
</dbReference>
<dbReference type="PRINTS" id="PR00133">
    <property type="entry name" value="GLHYDRLASE3"/>
</dbReference>
<dbReference type="FunFam" id="3.20.20.300:FF:000005">
    <property type="entry name" value="Periplasmic beta-glucosidase"/>
    <property type="match status" value="1"/>
</dbReference>
<dbReference type="InterPro" id="IPR017853">
    <property type="entry name" value="GH"/>
</dbReference>
<reference evidence="14" key="1">
    <citation type="submission" date="2016-10" db="EMBL/GenBank/DDBJ databases">
        <authorList>
            <person name="Varghese N."/>
            <person name="Submissions S."/>
        </authorList>
    </citation>
    <scope>NUCLEOTIDE SEQUENCE [LARGE SCALE GENOMIC DNA]</scope>
    <source>
        <strain evidence="14">CGMCC 1.3431</strain>
    </source>
</reference>
<evidence type="ECO:0000256" key="5">
    <source>
        <dbReference type="ARBA" id="ARBA00022801"/>
    </source>
</evidence>
<evidence type="ECO:0000256" key="3">
    <source>
        <dbReference type="ARBA" id="ARBA00012744"/>
    </source>
</evidence>
<dbReference type="OrthoDB" id="9781691at2"/>
<dbReference type="PANTHER" id="PTHR30620">
    <property type="entry name" value="PERIPLASMIC BETA-GLUCOSIDASE-RELATED"/>
    <property type="match status" value="1"/>
</dbReference>
<dbReference type="SUPFAM" id="SSF52279">
    <property type="entry name" value="Beta-D-glucan exohydrolase, C-terminal domain"/>
    <property type="match status" value="1"/>
</dbReference>
<dbReference type="RefSeq" id="WP_090647767.1">
    <property type="nucleotide sequence ID" value="NZ_CBCRYE010000001.1"/>
</dbReference>
<evidence type="ECO:0000256" key="4">
    <source>
        <dbReference type="ARBA" id="ARBA00022729"/>
    </source>
</evidence>
<feature type="signal peptide" evidence="11">
    <location>
        <begin position="1"/>
        <end position="32"/>
    </location>
</feature>
<proteinExistence type="inferred from homology"/>
<dbReference type="Proteomes" id="UP000199150">
    <property type="component" value="Unassembled WGS sequence"/>
</dbReference>
<dbReference type="STRING" id="260084.SAMN02927928_2240"/>
<evidence type="ECO:0000256" key="2">
    <source>
        <dbReference type="ARBA" id="ARBA00005336"/>
    </source>
</evidence>
<dbReference type="InterPro" id="IPR006311">
    <property type="entry name" value="TAT_signal"/>
</dbReference>
<dbReference type="PROSITE" id="PS00775">
    <property type="entry name" value="GLYCOSYL_HYDROL_F3"/>
    <property type="match status" value="1"/>
</dbReference>
<keyword evidence="14" id="KW-1185">Reference proteome</keyword>
<dbReference type="EC" id="3.2.1.21" evidence="3"/>
<dbReference type="Gene3D" id="3.40.50.1700">
    <property type="entry name" value="Glycoside hydrolase family 3 C-terminal domain"/>
    <property type="match status" value="1"/>
</dbReference>
<dbReference type="FunFam" id="2.60.40.10:FF:000495">
    <property type="entry name" value="Periplasmic beta-glucosidase"/>
    <property type="match status" value="1"/>
</dbReference>
<evidence type="ECO:0000256" key="8">
    <source>
        <dbReference type="ARBA" id="ARBA00032194"/>
    </source>
</evidence>
<evidence type="ECO:0000256" key="1">
    <source>
        <dbReference type="ARBA" id="ARBA00000448"/>
    </source>
</evidence>
<evidence type="ECO:0000256" key="11">
    <source>
        <dbReference type="SAM" id="SignalP"/>
    </source>
</evidence>
<dbReference type="InterPro" id="IPR013783">
    <property type="entry name" value="Ig-like_fold"/>
</dbReference>
<feature type="domain" description="Fibronectin type III-like" evidence="12">
    <location>
        <begin position="673"/>
        <end position="742"/>
    </location>
</feature>